<accession>A0A4Y8SBG8</accession>
<comment type="caution">
    <text evidence="2">The sequence shown here is derived from an EMBL/GenBank/DDBJ whole genome shotgun (WGS) entry which is preliminary data.</text>
</comment>
<sequence>MKISLQILLLFCLIAYHGTASAQADPPPYNTLEKRIAAKKELLKYDLSGIFTHTDNKQVFGFIGDNFQRLRIKFQSVRKDPAKPDTYIVTGKSLVKNNIRSFTGRITLNVASISSPEFYGLDDEYKDKGIKVRYTLWGAYVLSETGNDEHSGVFKGIVTAKVYIDKNNVVQYDDIDINSDSFANNQFMGQWVSYDKKTIKTCN</sequence>
<protein>
    <submittedName>
        <fullName evidence="2">Uncharacterized protein</fullName>
    </submittedName>
</protein>
<feature type="chain" id="PRO_5021341198" evidence="1">
    <location>
        <begin position="23"/>
        <end position="203"/>
    </location>
</feature>
<feature type="signal peptide" evidence="1">
    <location>
        <begin position="1"/>
        <end position="22"/>
    </location>
</feature>
<keyword evidence="3" id="KW-1185">Reference proteome</keyword>
<organism evidence="2 3">
    <name type="scientific">Mucilaginibacter psychrotolerans</name>
    <dbReference type="NCBI Taxonomy" id="1524096"/>
    <lineage>
        <taxon>Bacteria</taxon>
        <taxon>Pseudomonadati</taxon>
        <taxon>Bacteroidota</taxon>
        <taxon>Sphingobacteriia</taxon>
        <taxon>Sphingobacteriales</taxon>
        <taxon>Sphingobacteriaceae</taxon>
        <taxon>Mucilaginibacter</taxon>
    </lineage>
</organism>
<dbReference type="RefSeq" id="WP_133232715.1">
    <property type="nucleotide sequence ID" value="NZ_SOZE01000018.1"/>
</dbReference>
<proteinExistence type="predicted"/>
<evidence type="ECO:0000313" key="2">
    <source>
        <dbReference type="EMBL" id="TFF35991.1"/>
    </source>
</evidence>
<dbReference type="Proteomes" id="UP000297540">
    <property type="component" value="Unassembled WGS sequence"/>
</dbReference>
<evidence type="ECO:0000256" key="1">
    <source>
        <dbReference type="SAM" id="SignalP"/>
    </source>
</evidence>
<dbReference type="OrthoDB" id="880022at2"/>
<evidence type="ECO:0000313" key="3">
    <source>
        <dbReference type="Proteomes" id="UP000297540"/>
    </source>
</evidence>
<dbReference type="EMBL" id="SOZE01000018">
    <property type="protein sequence ID" value="TFF35991.1"/>
    <property type="molecule type" value="Genomic_DNA"/>
</dbReference>
<name>A0A4Y8SBG8_9SPHI</name>
<gene>
    <name evidence="2" type="ORF">E2R66_17390</name>
</gene>
<keyword evidence="1" id="KW-0732">Signal</keyword>
<dbReference type="AlphaFoldDB" id="A0A4Y8SBG8"/>
<reference evidence="2 3" key="1">
    <citation type="journal article" date="2017" name="Int. J. Syst. Evol. Microbiol.">
        <title>Mucilaginibacterpsychrotolerans sp. nov., isolated from peatlands.</title>
        <authorList>
            <person name="Deng Y."/>
            <person name="Shen L."/>
            <person name="Xu B."/>
            <person name="Liu Y."/>
            <person name="Gu Z."/>
            <person name="Liu H."/>
            <person name="Zhou Y."/>
        </authorList>
    </citation>
    <scope>NUCLEOTIDE SEQUENCE [LARGE SCALE GENOMIC DNA]</scope>
    <source>
        <strain evidence="2 3">NH7-4</strain>
    </source>
</reference>